<evidence type="ECO:0000256" key="3">
    <source>
        <dbReference type="SAM" id="MobiDB-lite"/>
    </source>
</evidence>
<feature type="region of interest" description="Disordered" evidence="3">
    <location>
        <begin position="885"/>
        <end position="950"/>
    </location>
</feature>
<feature type="coiled-coil region" evidence="2">
    <location>
        <begin position="623"/>
        <end position="833"/>
    </location>
</feature>
<dbReference type="EMBL" id="GL378336">
    <property type="protein sequence ID" value="EFJ49303.1"/>
    <property type="molecule type" value="Genomic_DNA"/>
</dbReference>
<dbReference type="Pfam" id="PF24161">
    <property type="entry name" value="CCDC39"/>
    <property type="match status" value="1"/>
</dbReference>
<dbReference type="GO" id="GO:0005930">
    <property type="term" value="C:axoneme"/>
    <property type="evidence" value="ECO:0007669"/>
    <property type="project" value="InterPro"/>
</dbReference>
<protein>
    <recommendedName>
        <fullName evidence="6">Coiled-coil domain-containing protein 39</fullName>
    </recommendedName>
</protein>
<dbReference type="STRING" id="3068.D8TTG6"/>
<feature type="compositionally biased region" description="Polar residues" evidence="3">
    <location>
        <begin position="886"/>
        <end position="898"/>
    </location>
</feature>
<feature type="coiled-coil region" evidence="2">
    <location>
        <begin position="514"/>
        <end position="548"/>
    </location>
</feature>
<feature type="coiled-coil region" evidence="2">
    <location>
        <begin position="275"/>
        <end position="302"/>
    </location>
</feature>
<dbReference type="RefSeq" id="XP_002949751.1">
    <property type="nucleotide sequence ID" value="XM_002949705.1"/>
</dbReference>
<dbReference type="InterPro" id="IPR033290">
    <property type="entry name" value="CCDC39"/>
</dbReference>
<feature type="compositionally biased region" description="Low complexity" evidence="3">
    <location>
        <begin position="914"/>
        <end position="923"/>
    </location>
</feature>
<dbReference type="GeneID" id="9618815"/>
<dbReference type="eggNOG" id="ENOG502QS0D">
    <property type="taxonomic scope" value="Eukaryota"/>
</dbReference>
<dbReference type="GO" id="GO:0036159">
    <property type="term" value="P:inner dynein arm assembly"/>
    <property type="evidence" value="ECO:0007669"/>
    <property type="project" value="InterPro"/>
</dbReference>
<dbReference type="SUPFAM" id="SSF57997">
    <property type="entry name" value="Tropomyosin"/>
    <property type="match status" value="1"/>
</dbReference>
<gene>
    <name evidence="4" type="ORF">VOLCADRAFT_120789</name>
</gene>
<proteinExistence type="predicted"/>
<dbReference type="KEGG" id="vcn:VOLCADRAFT_120789"/>
<dbReference type="AlphaFoldDB" id="D8TTG6"/>
<keyword evidence="1 2" id="KW-0175">Coiled coil</keyword>
<evidence type="ECO:0000313" key="4">
    <source>
        <dbReference type="EMBL" id="EFJ49303.1"/>
    </source>
</evidence>
<dbReference type="PANTHER" id="PTHR18962">
    <property type="entry name" value="COILED-COIL DOMAIN-CONTAINING PROTEIN 39"/>
    <property type="match status" value="1"/>
</dbReference>
<evidence type="ECO:0000313" key="5">
    <source>
        <dbReference type="Proteomes" id="UP000001058"/>
    </source>
</evidence>
<dbReference type="GO" id="GO:0060285">
    <property type="term" value="P:cilium-dependent cell motility"/>
    <property type="evidence" value="ECO:0007669"/>
    <property type="project" value="TreeGrafter"/>
</dbReference>
<dbReference type="FunCoup" id="D8TTG6">
    <property type="interactions" value="363"/>
</dbReference>
<feature type="coiled-coil region" evidence="2">
    <location>
        <begin position="355"/>
        <end position="424"/>
    </location>
</feature>
<evidence type="ECO:0000256" key="2">
    <source>
        <dbReference type="SAM" id="Coils"/>
    </source>
</evidence>
<evidence type="ECO:0008006" key="6">
    <source>
        <dbReference type="Google" id="ProtNLM"/>
    </source>
</evidence>
<dbReference type="GO" id="GO:0003341">
    <property type="term" value="P:cilium movement"/>
    <property type="evidence" value="ECO:0007669"/>
    <property type="project" value="InterPro"/>
</dbReference>
<feature type="coiled-coil region" evidence="2">
    <location>
        <begin position="34"/>
        <end position="131"/>
    </location>
</feature>
<dbReference type="Proteomes" id="UP000001058">
    <property type="component" value="Unassembled WGS sequence"/>
</dbReference>
<dbReference type="PANTHER" id="PTHR18962:SF0">
    <property type="entry name" value="COILED-COIL DOMAIN-CONTAINING PROTEIN 39"/>
    <property type="match status" value="1"/>
</dbReference>
<dbReference type="InParanoid" id="D8TTG6"/>
<reference evidence="4 5" key="1">
    <citation type="journal article" date="2010" name="Science">
        <title>Genomic analysis of organismal complexity in the multicellular green alga Volvox carteri.</title>
        <authorList>
            <person name="Prochnik S.E."/>
            <person name="Umen J."/>
            <person name="Nedelcu A.M."/>
            <person name="Hallmann A."/>
            <person name="Miller S.M."/>
            <person name="Nishii I."/>
            <person name="Ferris P."/>
            <person name="Kuo A."/>
            <person name="Mitros T."/>
            <person name="Fritz-Laylin L.K."/>
            <person name="Hellsten U."/>
            <person name="Chapman J."/>
            <person name="Simakov O."/>
            <person name="Rensing S.A."/>
            <person name="Terry A."/>
            <person name="Pangilinan J."/>
            <person name="Kapitonov V."/>
            <person name="Jurka J."/>
            <person name="Salamov A."/>
            <person name="Shapiro H."/>
            <person name="Schmutz J."/>
            <person name="Grimwood J."/>
            <person name="Lindquist E."/>
            <person name="Lucas S."/>
            <person name="Grigoriev I.V."/>
            <person name="Schmitt R."/>
            <person name="Kirk D."/>
            <person name="Rokhsar D.S."/>
        </authorList>
    </citation>
    <scope>NUCLEOTIDE SEQUENCE [LARGE SCALE GENOMIC DNA]</scope>
    <source>
        <strain evidence="5">f. Nagariensis / Eve</strain>
    </source>
</reference>
<organism evidence="5">
    <name type="scientific">Volvox carteri f. nagariensis</name>
    <dbReference type="NCBI Taxonomy" id="3068"/>
    <lineage>
        <taxon>Eukaryota</taxon>
        <taxon>Viridiplantae</taxon>
        <taxon>Chlorophyta</taxon>
        <taxon>core chlorophytes</taxon>
        <taxon>Chlorophyceae</taxon>
        <taxon>CS clade</taxon>
        <taxon>Chlamydomonadales</taxon>
        <taxon>Volvocaceae</taxon>
        <taxon>Volvox</taxon>
    </lineage>
</organism>
<name>D8TTG6_VOLCA</name>
<sequence length="950" mass="108029">MANIDPYRVDEEVADDDEEVDMSFLPPFARGTENEKLYVENAKLERRLERTDRALEQNMDRLHIMDEHLKNVQQELKYTQTRVEAKNKEIESEKHLTAMAEREASRIRKDVAKMTTERAELADKINSLQNQIYKNSEKLDQFKMLMNWNQEELEQWALAERQKARLGRSERGTPAGAEDNAALEKYRHADDAKVKELTLQLERVSKQVVARKDELDGEVVETQAAQIQLDKAAEDFRKLHMERQDLIRQWEEAVEAMRHRDAAIAAASEQFAMQKEVLRERKRELDAQARFLENEVLNTKEADARVAYYEREVAKQRDMLSREQSRQEDLANQVELIKATLSKAATELAMRTAENKGAREELDQKRQKLDAARKRFAVLKRKLENEFSNLDSMEAKAAELEALRRSEEARLRAVLKEHELLKKEQYKRSQVLFELRTKERELISEISGGQGQNKNLAARIHTLDEQVVRQQELLYNVEFQLQQMERKVARAGGVRSEEETRALNARIEKLTSILDSVCQEHSMLMEQVKRAEEDLLAARRTNGALRADKAKLDETISTLKLENDMVARQVKAAVESREKALVDHDVLALEVKRLRDILAAHADEVFSLENRKAQLALSMEERKQEVEVHRDGLRAELRLLREDVHRITLELKERLLRCEKLQAKFEIMSAKNRGATEEDGEERTQAYFVIKAAQEREALQREGDDLDARIRVAEKEVAALEATLAQLMACNTNFSHSYKKVSSKEAFEERSALREKLDKAYDKLKARRADEAAIAGDIQVAEARLNNLAQEQRSLQGLVDDMSRRKTEAVRQLDEQRDKLQRALTRTDRLRNKLGIANSPQGQDIELAEIRDVTRAMLLELKALAGANPGVGILEACEAAGIRLPSGNSTPPSASGSRPVSAARSQGSAGSGRSGSTSHRGPGSRFGGDRPGSALRGGAPAIRTIQLGAS</sequence>
<dbReference type="OrthoDB" id="10259720at2759"/>
<evidence type="ECO:0000256" key="1">
    <source>
        <dbReference type="ARBA" id="ARBA00023054"/>
    </source>
</evidence>
<keyword evidence="5" id="KW-1185">Reference proteome</keyword>
<accession>D8TTG6</accession>